<gene>
    <name evidence="2" type="ORF">TSPGSL018_8911</name>
</gene>
<dbReference type="AlphaFoldDB" id="A0A061RCG9"/>
<feature type="chain" id="PRO_5001605515" evidence="1">
    <location>
        <begin position="21"/>
        <end position="234"/>
    </location>
</feature>
<keyword evidence="1" id="KW-0732">Signal</keyword>
<evidence type="ECO:0000313" key="2">
    <source>
        <dbReference type="EMBL" id="JAC68365.1"/>
    </source>
</evidence>
<protein>
    <submittedName>
        <fullName evidence="2">Uncharacterized protein</fullName>
    </submittedName>
</protein>
<sequence length="234" mass="27076">TLLCLTALYALAAWQNITKCCFLLREQLGCPLAMHDEECILTEEEAYRTPTGVIFTSFTRKIAPGDSNCLWLTLQLTPADFSCQPWIANDTLGQQILTGLIAAAMLLPLKVLLRFIVDLKNKFHTCLWREEGVNFMPNIRKPGWAIRWHQEKNQLEKLLPVQEEAYHQDQPSREVHSLVYYDDDVSSAGSLRMPSVDIESHQQRQFHDEIPQRIERMMGQNRSPVRQIPRRVFL</sequence>
<proteinExistence type="predicted"/>
<name>A0A061RCG9_9CHLO</name>
<accession>A0A061RCG9</accession>
<feature type="non-terminal residue" evidence="2">
    <location>
        <position position="1"/>
    </location>
</feature>
<feature type="signal peptide" evidence="1">
    <location>
        <begin position="1"/>
        <end position="20"/>
    </location>
</feature>
<reference evidence="2" key="1">
    <citation type="submission" date="2014-05" db="EMBL/GenBank/DDBJ databases">
        <title>The transcriptome of the halophilic microalga Tetraselmis sp. GSL018 isolated from the Great Salt Lake, Utah.</title>
        <authorList>
            <person name="Jinkerson R.E."/>
            <person name="D'Adamo S."/>
            <person name="Posewitz M.C."/>
        </authorList>
    </citation>
    <scope>NUCLEOTIDE SEQUENCE</scope>
    <source>
        <strain evidence="2">GSL018</strain>
    </source>
</reference>
<dbReference type="EMBL" id="GBEZ01018031">
    <property type="protein sequence ID" value="JAC68365.1"/>
    <property type="molecule type" value="Transcribed_RNA"/>
</dbReference>
<evidence type="ECO:0000256" key="1">
    <source>
        <dbReference type="SAM" id="SignalP"/>
    </source>
</evidence>
<organism evidence="2">
    <name type="scientific">Tetraselmis sp. GSL018</name>
    <dbReference type="NCBI Taxonomy" id="582737"/>
    <lineage>
        <taxon>Eukaryota</taxon>
        <taxon>Viridiplantae</taxon>
        <taxon>Chlorophyta</taxon>
        <taxon>core chlorophytes</taxon>
        <taxon>Chlorodendrophyceae</taxon>
        <taxon>Chlorodendrales</taxon>
        <taxon>Chlorodendraceae</taxon>
        <taxon>Tetraselmis</taxon>
    </lineage>
</organism>